<proteinExistence type="predicted"/>
<name>A0A6B3W6T4_9BACI</name>
<evidence type="ECO:0000259" key="1">
    <source>
        <dbReference type="Pfam" id="PF06114"/>
    </source>
</evidence>
<accession>A0A6B3W6T4</accession>
<comment type="caution">
    <text evidence="3">The sequence shown here is derived from an EMBL/GenBank/DDBJ whole genome shotgun (WGS) entry which is preliminary data.</text>
</comment>
<organism evidence="3 4">
    <name type="scientific">Bacillus aquiflavi</name>
    <dbReference type="NCBI Taxonomy" id="2672567"/>
    <lineage>
        <taxon>Bacteria</taxon>
        <taxon>Bacillati</taxon>
        <taxon>Bacillota</taxon>
        <taxon>Bacilli</taxon>
        <taxon>Bacillales</taxon>
        <taxon>Bacillaceae</taxon>
        <taxon>Bacillus</taxon>
    </lineage>
</organism>
<evidence type="ECO:0000313" key="3">
    <source>
        <dbReference type="EMBL" id="NEY83114.1"/>
    </source>
</evidence>
<evidence type="ECO:0000313" key="2">
    <source>
        <dbReference type="EMBL" id="MBA4538762.1"/>
    </source>
</evidence>
<dbReference type="Pfam" id="PF06114">
    <property type="entry name" value="Peptidase_M78"/>
    <property type="match status" value="1"/>
</dbReference>
<dbReference type="EMBL" id="JAAIWN010000077">
    <property type="protein sequence ID" value="NEY83114.1"/>
    <property type="molecule type" value="Genomic_DNA"/>
</dbReference>
<feature type="domain" description="IrrE N-terminal-like" evidence="1">
    <location>
        <begin position="8"/>
        <end position="104"/>
    </location>
</feature>
<dbReference type="Gene3D" id="1.10.10.2910">
    <property type="match status" value="1"/>
</dbReference>
<dbReference type="Proteomes" id="UP000472971">
    <property type="component" value="Unassembled WGS sequence"/>
</dbReference>
<gene>
    <name evidence="3" type="ORF">G4D64_16820</name>
    <name evidence="2" type="ORF">H1Z61_16920</name>
</gene>
<keyword evidence="4" id="KW-1185">Reference proteome</keyword>
<dbReference type="InterPro" id="IPR010359">
    <property type="entry name" value="IrrE_HExxH"/>
</dbReference>
<protein>
    <submittedName>
        <fullName evidence="3">ImmA/IrrE family metallo-endopeptidase</fullName>
    </submittedName>
</protein>
<dbReference type="Proteomes" id="UP000570010">
    <property type="component" value="Unassembled WGS sequence"/>
</dbReference>
<sequence>MGDVLGYYNSYKRIHFIHINNSISDSLQKFVCAHELGHAILHHDANTPFLKKNTFYSTEKIEAEANAFAVELLIPDEVVYEYKDTSVTINEVAEIYGVPKEVSHLKLINM</sequence>
<reference evidence="2 5" key="2">
    <citation type="submission" date="2020-07" db="EMBL/GenBank/DDBJ databases">
        <authorList>
            <person name="Feng H."/>
        </authorList>
    </citation>
    <scope>NUCLEOTIDE SEQUENCE [LARGE SCALE GENOMIC DNA]</scope>
    <source>
        <strain evidence="5">s-12</strain>
        <strain evidence="2">S-12</strain>
    </source>
</reference>
<dbReference type="PANTHER" id="PTHR43236:SF2">
    <property type="entry name" value="BLL0069 PROTEIN"/>
    <property type="match status" value="1"/>
</dbReference>
<evidence type="ECO:0000313" key="5">
    <source>
        <dbReference type="Proteomes" id="UP000570010"/>
    </source>
</evidence>
<evidence type="ECO:0000313" key="4">
    <source>
        <dbReference type="Proteomes" id="UP000472971"/>
    </source>
</evidence>
<dbReference type="InterPro" id="IPR052345">
    <property type="entry name" value="Rad_response_metalloprotease"/>
</dbReference>
<dbReference type="AlphaFoldDB" id="A0A6B3W6T4"/>
<dbReference type="EMBL" id="JACEIO010000075">
    <property type="protein sequence ID" value="MBA4538762.1"/>
    <property type="molecule type" value="Genomic_DNA"/>
</dbReference>
<reference evidence="3 4" key="1">
    <citation type="submission" date="2020-02" db="EMBL/GenBank/DDBJ databases">
        <title>Bacillus aquiflavi sp. nov., isolated from yellow water of strong flavor Chinese baijiu in Yibin region of China.</title>
        <authorList>
            <person name="Xie J."/>
        </authorList>
    </citation>
    <scope>NUCLEOTIDE SEQUENCE [LARGE SCALE GENOMIC DNA]</scope>
    <source>
        <strain evidence="3 4">3H-10</strain>
    </source>
</reference>
<dbReference type="PANTHER" id="PTHR43236">
    <property type="entry name" value="ANTITOXIN HIGA1"/>
    <property type="match status" value="1"/>
</dbReference>